<sequence>MSTLLLRFVAPLQAWGTSSRFTSRQTDRYPSKSGIVGLLAAAQGRRRVESIEDLAALKVGVRIDQPGSLLRDFQTARSADSRTSMPLSGRFYLQDAVFVAAVEGEKTLLQALYSALQSPIFPVYFGRKSCVPAAPLLIDLVDQPLLEGLKAVPWQASKRYQRTRKRPQERLEIVIDAIGDPDEFTPDFPVSFDSTQRQYALRPVHFSEVLIDNPMNKVVAAPVSRLGVVDHDPMGGLE</sequence>
<name>A0AAU7DWX7_9MICO</name>
<dbReference type="GO" id="GO:0051607">
    <property type="term" value="P:defense response to virus"/>
    <property type="evidence" value="ECO:0007669"/>
    <property type="project" value="UniProtKB-KW"/>
</dbReference>
<dbReference type="EMBL" id="CP146203">
    <property type="protein sequence ID" value="XBH21560.1"/>
    <property type="molecule type" value="Genomic_DNA"/>
</dbReference>
<reference evidence="2" key="1">
    <citation type="submission" date="2024-02" db="EMBL/GenBank/DDBJ databases">
        <title>Tomenella chthoni gen. nov. sp. nov., a member of the family Jonesiaceae isolated from bat guano.</title>
        <authorList>
            <person name="Miller S.L."/>
            <person name="King J."/>
            <person name="Sankaranarayanan K."/>
            <person name="Lawson P.A."/>
        </authorList>
    </citation>
    <scope>NUCLEOTIDE SEQUENCE</scope>
    <source>
        <strain evidence="2">BS-20</strain>
    </source>
</reference>
<organism evidence="2">
    <name type="scientific">Jonesiaceae bacterium BS-20</name>
    <dbReference type="NCBI Taxonomy" id="3120821"/>
    <lineage>
        <taxon>Bacteria</taxon>
        <taxon>Bacillati</taxon>
        <taxon>Actinomycetota</taxon>
        <taxon>Actinomycetes</taxon>
        <taxon>Micrococcales</taxon>
        <taxon>Jonesiaceae</taxon>
    </lineage>
</organism>
<dbReference type="Gene3D" id="3.30.70.2660">
    <property type="match status" value="1"/>
</dbReference>
<proteinExistence type="predicted"/>
<dbReference type="GO" id="GO:0003723">
    <property type="term" value="F:RNA binding"/>
    <property type="evidence" value="ECO:0007669"/>
    <property type="project" value="InterPro"/>
</dbReference>
<keyword evidence="1" id="KW-0051">Antiviral defense</keyword>
<dbReference type="NCBIfam" id="TIGR02593">
    <property type="entry name" value="CRISPR_cas5"/>
    <property type="match status" value="1"/>
</dbReference>
<protein>
    <submittedName>
        <fullName evidence="2">Type I-E CRISPR-associated protein Cas5/CasD</fullName>
    </submittedName>
</protein>
<dbReference type="InterPro" id="IPR021124">
    <property type="entry name" value="CRISPR-assoc_prot_Cas5"/>
</dbReference>
<dbReference type="NCBIfam" id="TIGR01868">
    <property type="entry name" value="casD_Cas5e"/>
    <property type="match status" value="1"/>
</dbReference>
<dbReference type="InterPro" id="IPR013422">
    <property type="entry name" value="CRISPR-assoc_prot_Cas5_N"/>
</dbReference>
<dbReference type="AlphaFoldDB" id="A0AAU7DWX7"/>
<dbReference type="Pfam" id="PF09704">
    <property type="entry name" value="Cas_Cas5d"/>
    <property type="match status" value="1"/>
</dbReference>
<dbReference type="GO" id="GO:0043571">
    <property type="term" value="P:maintenance of CRISPR repeat elements"/>
    <property type="evidence" value="ECO:0007669"/>
    <property type="project" value="InterPro"/>
</dbReference>
<evidence type="ECO:0000256" key="1">
    <source>
        <dbReference type="ARBA" id="ARBA00023118"/>
    </source>
</evidence>
<gene>
    <name evidence="2" type="primary">cas5e</name>
    <name evidence="2" type="ORF">V5R04_15345</name>
</gene>
<accession>A0AAU7DWX7</accession>
<dbReference type="CDD" id="cd09756">
    <property type="entry name" value="Cas5_I-E"/>
    <property type="match status" value="1"/>
</dbReference>
<evidence type="ECO:0000313" key="2">
    <source>
        <dbReference type="EMBL" id="XBH21560.1"/>
    </source>
</evidence>
<dbReference type="InterPro" id="IPR010147">
    <property type="entry name" value="CRISPR-assoc_prot_CasD"/>
</dbReference>